<evidence type="ECO:0000313" key="3">
    <source>
        <dbReference type="Proteomes" id="UP000646053"/>
    </source>
</evidence>
<dbReference type="GO" id="GO:0120147">
    <property type="term" value="F:formylglycine-generating oxidase activity"/>
    <property type="evidence" value="ECO:0007669"/>
    <property type="project" value="TreeGrafter"/>
</dbReference>
<dbReference type="Gene3D" id="3.90.1580.10">
    <property type="entry name" value="paralog of FGE (formylglycine-generating enzyme)"/>
    <property type="match status" value="1"/>
</dbReference>
<dbReference type="PANTHER" id="PTHR23150:SF19">
    <property type="entry name" value="FORMYLGLYCINE-GENERATING ENZYME"/>
    <property type="match status" value="1"/>
</dbReference>
<protein>
    <submittedName>
        <fullName evidence="2">SUMF1/EgtB/PvdO family nonheme iron enzyme</fullName>
    </submittedName>
</protein>
<evidence type="ECO:0000313" key="2">
    <source>
        <dbReference type="EMBL" id="NDJ19261.1"/>
    </source>
</evidence>
<gene>
    <name evidence="2" type="ORF">GS601_18525</name>
</gene>
<dbReference type="Pfam" id="PF03781">
    <property type="entry name" value="FGE-sulfatase"/>
    <property type="match status" value="1"/>
</dbReference>
<feature type="domain" description="Sulfatase-modifying factor enzyme-like" evidence="1">
    <location>
        <begin position="124"/>
        <end position="358"/>
    </location>
</feature>
<dbReference type="InterPro" id="IPR042095">
    <property type="entry name" value="SUMF_sf"/>
</dbReference>
<dbReference type="PANTHER" id="PTHR23150">
    <property type="entry name" value="SULFATASE MODIFYING FACTOR 1, 2"/>
    <property type="match status" value="1"/>
</dbReference>
<dbReference type="Proteomes" id="UP000646053">
    <property type="component" value="Unassembled WGS sequence"/>
</dbReference>
<sequence>MSLSKHSAQLAETNTEFLLSIHASQKNRAKTIPGYWWDINRQCWVYPKTASNYHKLINEFGNDLFGDLTIACPDKPVQDKLQFPSLSLFTFETVNVNERGRVIKRCQSQAQFFEEKLNDEVVLEMVLIPGGKFLMGSPESEDKRIDIERQHWVTVNSFWMSKYPITVTQWEAFFGYPKGSLNIKWNCYGDHCGDYPMRWVSWFQAVSFYKQLSQKTNRPYRLPTEAEWEYACRAGTRTPFHFGEAITTNLATYDGRSRYRHSELGIYHTEPSCVGRKPANAFGLHDMHGNVWEWCADYFDAKLNKDFPVEIVDFDEEVYSIRPIRGGSWYSSSRFCRSAYRDFAPPDDGDDKIGFRVVC</sequence>
<reference evidence="2" key="1">
    <citation type="submission" date="2019-12" db="EMBL/GenBank/DDBJ databases">
        <title>High-Quality draft genome sequences of three cyanobacteria isolated from the limestone walls of the Old Cathedral of Coimbra.</title>
        <authorList>
            <person name="Tiago I."/>
            <person name="Soares F."/>
            <person name="Portugal A."/>
        </authorList>
    </citation>
    <scope>NUCLEOTIDE SEQUENCE</scope>
    <source>
        <strain evidence="2">A</strain>
    </source>
</reference>
<keyword evidence="3" id="KW-1185">Reference proteome</keyword>
<dbReference type="AlphaFoldDB" id="A0A8J7Z6W6"/>
<dbReference type="RefSeq" id="WP_162424785.1">
    <property type="nucleotide sequence ID" value="NZ_WVIE01000027.1"/>
</dbReference>
<dbReference type="InterPro" id="IPR016187">
    <property type="entry name" value="CTDL_fold"/>
</dbReference>
<dbReference type="SUPFAM" id="SSF56436">
    <property type="entry name" value="C-type lectin-like"/>
    <property type="match status" value="1"/>
</dbReference>
<comment type="caution">
    <text evidence="2">The sequence shown here is derived from an EMBL/GenBank/DDBJ whole genome shotgun (WGS) entry which is preliminary data.</text>
</comment>
<dbReference type="EMBL" id="WVIE01000027">
    <property type="protein sequence ID" value="NDJ19261.1"/>
    <property type="molecule type" value="Genomic_DNA"/>
</dbReference>
<dbReference type="InterPro" id="IPR051043">
    <property type="entry name" value="Sulfatase_Mod_Factor_Kinase"/>
</dbReference>
<evidence type="ECO:0000259" key="1">
    <source>
        <dbReference type="Pfam" id="PF03781"/>
    </source>
</evidence>
<name>A0A8J7Z6W6_9CYAN</name>
<organism evidence="2 3">
    <name type="scientific">Myxacorys almedinensis A</name>
    <dbReference type="NCBI Taxonomy" id="2690445"/>
    <lineage>
        <taxon>Bacteria</taxon>
        <taxon>Bacillati</taxon>
        <taxon>Cyanobacteriota</taxon>
        <taxon>Cyanophyceae</taxon>
        <taxon>Leptolyngbyales</taxon>
        <taxon>Leptolyngbyaceae</taxon>
        <taxon>Myxacorys</taxon>
        <taxon>Myxacorys almedinensis</taxon>
    </lineage>
</organism>
<accession>A0A8J7Z6W6</accession>
<proteinExistence type="predicted"/>
<dbReference type="InterPro" id="IPR005532">
    <property type="entry name" value="SUMF_dom"/>
</dbReference>